<accession>A0A147K966</accession>
<protein>
    <recommendedName>
        <fullName evidence="4">N-acetyltransferase domain-containing protein</fullName>
    </recommendedName>
</protein>
<evidence type="ECO:0000313" key="3">
    <source>
        <dbReference type="Proteomes" id="UP000074108"/>
    </source>
</evidence>
<dbReference type="RefSeq" id="WP_059350910.1">
    <property type="nucleotide sequence ID" value="NZ_LDYG01000026.1"/>
</dbReference>
<organism evidence="2 3">
    <name type="scientific">Bacillus coahuilensis p1.1.43</name>
    <dbReference type="NCBI Taxonomy" id="1150625"/>
    <lineage>
        <taxon>Bacteria</taxon>
        <taxon>Bacillati</taxon>
        <taxon>Bacillota</taxon>
        <taxon>Bacilli</taxon>
        <taxon>Bacillales</taxon>
        <taxon>Bacillaceae</taxon>
        <taxon>Bacillus</taxon>
    </lineage>
</organism>
<sequence length="166" mass="19732">MEDESKTKEELEEELTDLEFQIHRMKENMKEISKSYDIVGIEQTKDNRWVIVYVLDDGNRCKIMLSDCETSYDGTWDFLIQAQYKDDDHIFIGDIKGTPNKGYGTICIPYLKDKARENNVPKIKGDIAKRDWDHVDRLEHFYEKHNFEVSIDTQSMTGNIIWWRNE</sequence>
<feature type="coiled-coil region" evidence="1">
    <location>
        <begin position="1"/>
        <end position="35"/>
    </location>
</feature>
<evidence type="ECO:0000313" key="2">
    <source>
        <dbReference type="EMBL" id="KUP06873.1"/>
    </source>
</evidence>
<gene>
    <name evidence="2" type="ORF">Q75_07195</name>
</gene>
<dbReference type="Gene3D" id="3.40.630.30">
    <property type="match status" value="1"/>
</dbReference>
<keyword evidence="3" id="KW-1185">Reference proteome</keyword>
<evidence type="ECO:0000256" key="1">
    <source>
        <dbReference type="SAM" id="Coils"/>
    </source>
</evidence>
<reference evidence="2 3" key="1">
    <citation type="journal article" date="2016" name="Front. Microbiol.">
        <title>Microevolution Analysis of Bacillus coahuilensis Unveils Differences in Phosphorus Acquisition Strategies and Their Regulation.</title>
        <authorList>
            <person name="Gomez-Lunar Z."/>
            <person name="Hernandez-Gonzalez I."/>
            <person name="Rodriguez-Torres M.D."/>
            <person name="Souza V."/>
            <person name="Olmedo-Alvarez G."/>
        </authorList>
    </citation>
    <scope>NUCLEOTIDE SEQUENCE [LARGE SCALE GENOMIC DNA]</scope>
    <source>
        <strain evidence="3">p1.1.43</strain>
    </source>
</reference>
<dbReference type="EMBL" id="LDYG01000026">
    <property type="protein sequence ID" value="KUP06873.1"/>
    <property type="molecule type" value="Genomic_DNA"/>
</dbReference>
<dbReference type="Proteomes" id="UP000074108">
    <property type="component" value="Unassembled WGS sequence"/>
</dbReference>
<dbReference type="PATRIC" id="fig|1150625.3.peg.1509"/>
<name>A0A147K966_9BACI</name>
<evidence type="ECO:0008006" key="4">
    <source>
        <dbReference type="Google" id="ProtNLM"/>
    </source>
</evidence>
<dbReference type="AlphaFoldDB" id="A0A147K966"/>
<proteinExistence type="predicted"/>
<comment type="caution">
    <text evidence="2">The sequence shown here is derived from an EMBL/GenBank/DDBJ whole genome shotgun (WGS) entry which is preliminary data.</text>
</comment>
<keyword evidence="1" id="KW-0175">Coiled coil</keyword>